<evidence type="ECO:0000259" key="12">
    <source>
        <dbReference type="Pfam" id="PF18122"/>
    </source>
</evidence>
<evidence type="ECO:0000256" key="8">
    <source>
        <dbReference type="ARBA" id="ARBA00022786"/>
    </source>
</evidence>
<evidence type="ECO:0000259" key="14">
    <source>
        <dbReference type="Pfam" id="PF21282"/>
    </source>
</evidence>
<accession>A0A484L9K0</accession>
<dbReference type="FunFam" id="1.25.10.10:FF:000211">
    <property type="entry name" value="Anaphase-promoting complex subunit 1"/>
    <property type="match status" value="1"/>
</dbReference>
<keyword evidence="16" id="KW-1185">Reference proteome</keyword>
<proteinExistence type="inferred from homology"/>
<dbReference type="GO" id="GO:0005680">
    <property type="term" value="C:anaphase-promoting complex"/>
    <property type="evidence" value="ECO:0007669"/>
    <property type="project" value="InterPro"/>
</dbReference>
<comment type="subcellular location">
    <subcellularLocation>
        <location evidence="1">Nucleus</location>
    </subcellularLocation>
</comment>
<evidence type="ECO:0000256" key="5">
    <source>
        <dbReference type="ARBA" id="ARBA00022618"/>
    </source>
</evidence>
<evidence type="ECO:0000256" key="1">
    <source>
        <dbReference type="ARBA" id="ARBA00004123"/>
    </source>
</evidence>
<dbReference type="FunFam" id="1.25.10.10:FF:000338">
    <property type="entry name" value="Anaphase-promoting complex subunit 1"/>
    <property type="match status" value="1"/>
</dbReference>
<dbReference type="OrthoDB" id="1265366at2759"/>
<dbReference type="InterPro" id="IPR046794">
    <property type="entry name" value="Apc1_MidN"/>
</dbReference>
<dbReference type="InterPro" id="IPR024990">
    <property type="entry name" value="Apc1"/>
</dbReference>
<organism evidence="15 16">
    <name type="scientific">Cuscuta campestris</name>
    <dbReference type="NCBI Taxonomy" id="132261"/>
    <lineage>
        <taxon>Eukaryota</taxon>
        <taxon>Viridiplantae</taxon>
        <taxon>Streptophyta</taxon>
        <taxon>Embryophyta</taxon>
        <taxon>Tracheophyta</taxon>
        <taxon>Spermatophyta</taxon>
        <taxon>Magnoliopsida</taxon>
        <taxon>eudicotyledons</taxon>
        <taxon>Gunneridae</taxon>
        <taxon>Pentapetalae</taxon>
        <taxon>asterids</taxon>
        <taxon>lamiids</taxon>
        <taxon>Solanales</taxon>
        <taxon>Convolvulaceae</taxon>
        <taxon>Cuscuteae</taxon>
        <taxon>Cuscuta</taxon>
        <taxon>Cuscuta subgen. Grammica</taxon>
        <taxon>Cuscuta sect. Cleistogrammica</taxon>
    </lineage>
</organism>
<dbReference type="Pfam" id="PF20518">
    <property type="entry name" value="Apc1_MidN"/>
    <property type="match status" value="1"/>
</dbReference>
<dbReference type="InterPro" id="IPR002015">
    <property type="entry name" value="Proteasome/cyclosome_rpt"/>
</dbReference>
<dbReference type="Pfam" id="PF12859">
    <property type="entry name" value="ANAPC1"/>
    <property type="match status" value="2"/>
</dbReference>
<gene>
    <name evidence="15" type="ORF">CCAM_LOCUS14594</name>
</gene>
<evidence type="ECO:0000256" key="2">
    <source>
        <dbReference type="ARBA" id="ARBA00004906"/>
    </source>
</evidence>
<dbReference type="InterPro" id="IPR048971">
    <property type="entry name" value="Apc1_3rd"/>
</dbReference>
<name>A0A484L9K0_9ASTE</name>
<keyword evidence="8" id="KW-0833">Ubl conjugation pathway</keyword>
<keyword evidence="6" id="KW-0677">Repeat</keyword>
<feature type="domain" description="Anaphase-promoting complex subunit 1 middle" evidence="13">
    <location>
        <begin position="526"/>
        <end position="792"/>
    </location>
</feature>
<dbReference type="InterPro" id="IPR041221">
    <property type="entry name" value="APC1_C"/>
</dbReference>
<keyword evidence="10" id="KW-0131">Cell cycle</keyword>
<dbReference type="Pfam" id="PF21282">
    <property type="entry name" value="APC1_3rd"/>
    <property type="match status" value="1"/>
</dbReference>
<keyword evidence="7" id="KW-0498">Mitosis</keyword>
<evidence type="ECO:0000259" key="11">
    <source>
        <dbReference type="Pfam" id="PF12859"/>
    </source>
</evidence>
<dbReference type="Pfam" id="PF18122">
    <property type="entry name" value="APC1_C"/>
    <property type="match status" value="1"/>
</dbReference>
<dbReference type="PANTHER" id="PTHR12827">
    <property type="entry name" value="MEIOTIC CHECKPOINT REGULATOR TSG24 FAMILY MEMBER"/>
    <property type="match status" value="1"/>
</dbReference>
<evidence type="ECO:0000256" key="9">
    <source>
        <dbReference type="ARBA" id="ARBA00023242"/>
    </source>
</evidence>
<feature type="domain" description="Anaphase-promoting complex subunit 1 N-terminal" evidence="11">
    <location>
        <begin position="301"/>
        <end position="513"/>
    </location>
</feature>
<evidence type="ECO:0000256" key="3">
    <source>
        <dbReference type="ARBA" id="ARBA00010547"/>
    </source>
</evidence>
<dbReference type="GO" id="GO:0070979">
    <property type="term" value="P:protein K11-linked ubiquitination"/>
    <property type="evidence" value="ECO:0007669"/>
    <property type="project" value="TreeGrafter"/>
</dbReference>
<feature type="domain" description="Anaphase-promoting complex subunit 1 C-terminal" evidence="12">
    <location>
        <begin position="1602"/>
        <end position="1766"/>
    </location>
</feature>
<comment type="pathway">
    <text evidence="2">Protein modification; protein ubiquitination.</text>
</comment>
<evidence type="ECO:0000256" key="4">
    <source>
        <dbReference type="ARBA" id="ARBA00016070"/>
    </source>
</evidence>
<reference evidence="15 16" key="1">
    <citation type="submission" date="2018-04" db="EMBL/GenBank/DDBJ databases">
        <authorList>
            <person name="Vogel A."/>
        </authorList>
    </citation>
    <scope>NUCLEOTIDE SEQUENCE [LARGE SCALE GENOMIC DNA]</scope>
</reference>
<sequence length="1811" mass="201378">MSIGVREACILGAFKPFGLVAEAMDGNPPDSLSGDYTYSLFSPEVTKQREVADGFNSTSHPSDRSDHELFVRGDRIVWSIGSRVYKRFTSPSTVIKACFCRMGDTSEVVLCVLQLDSLSIYSVSGEVISIPLPRSISSIWPLPYGLLLEQAGEGDSFKNILRSSLSPYLGPRDIVCPKKDVSPTHNSNRIRGNDFIMKGDEVSMSSHMILKDALEEPQSTYVQQRGKLDIMKEFEEKTIWTGDCVPVTASYNRAKMQHSLWAVEIINSNMEVSNAKRSNGPSAVISKQFSFRKIWQGKVSQTAASKVFVASDDDASHSICFLLRDKKELLSVWLQKEDINNEIVYDIKPELSWSIPAVDAVPVSVTRPCVNVGVLPYADIVTLTPENILLLYSGKQCLCKYVLPPSWGKYHLPGNNHMGKKSVTHDLEVVGIADAVEERINLIMNNGQIYRCALRRFPSSSLANDCITAMAEGLQPSIYQQFLILLWKNENPVYLSRNDVTADSEWETFCNVLLQMCRCSTHSSKRTSDLTLYSSWEFLIQSKYHKKYCQNNLIAGIPQLESSNQRGFDASGLSGDSTQKSSNTVYNEILTESLDSLHAVYETLKLNNLRKRDLDLLVALLCDVAVSLDAYCYLDHYIRDFPRLSKGFKMPCETFSRKMPPNLFRWLETCLQFGCSSASICDIPPLVFKEGRSVVNWARKVVSFYSLLCGANQLGKRLSSGVFCNIAYGLSHSREEATVLAMVGERFGLQQLDLLPAGVSLPLRHALDKCRECPPVNWPPAAYVLIGREDLALPKLKYPSKSGELEDDVNANLISTCTPYVLHLHPVMITSVSDSIDSERSKLEDADSLEGYINDGMDHLFNSSTLLRYGRDLRLNEVRRLLCSARPVAVQTPVNPTASDQDLQQAQLWQLAQRTTALPFGRGAFTLSTTCTLLTEALGVPKLVLAGRLPAQQNAMVNLDPNVRNVQELQPWPEFHNAVAAGLRLAPIQGQLPRPWIMYNKPKEPSVNHAGLLFALGLHGHLCVLSISDIYQYYAEVHDITSLGLMIGLAASYRGSMHPAISKSLYVHIPAHHPTSYPEFELTTLLQCAALMCLGLLYEGSAHPQTMHILLGEIGRRSGGDNVLEREGYALSAGLSLGLVALGRGEDAIGFEDALVDRLFQYIGGSNHRNDQYSFTPPINEHNHSAGQVMDATSNNVDVTAPGAIVALALIYMKTESEMIFSRLYIPQTRFELQYVRPDFIMLRIIARNLIMWSRVQPSEDWIWSQIPQVIQRGIECLAVNLDNIDEDDAEAFVKAYVNIVVGACISLGLRFAGTRDGNSRELLYKYAVYFLNEIKPVSITSANTFPKGLSKYVDRGTLETCLHLIVLSLCVVMAGSGHLQTFKLLKFLRCRNIFDGNSSYGIHMCVSLAIGFLFLGGGTHTFSTSKISIAALLITLYPRLPNGPNDNRCHLQAFRHFYVLATEARCIQTVDVDTALPVYVPLEVTIRETNYYAGTSFCEISPCILPERAILKAVRVCGPRYWPQVIELIPEEKPWWTLGDKNHPFNSGVLYVKRKVGACSYADDPVGCQSLLSRAMHKVFGLTHLRAFGCSKSIADITLDQLVSTFSSDPSLTAFAQLCCNPSWNSRYGIAFHEFCLQVLFECVSKDRPTLLQIYLSIYSTIESMAEQGTGGACNSGDSVSLLSLKLALAYGESLLAKILTSSSGGIMHTTFLGTVKKRVEEILSSSSPNIQKNLLDYIKFGRWPCDDSQASTHLSWYLQWNGVPSVYELRRAEEKMKALRMTSSVPFLHLLFPRTNATALAEINRCADP</sequence>
<keyword evidence="5" id="KW-0132">Cell division</keyword>
<evidence type="ECO:0000256" key="10">
    <source>
        <dbReference type="ARBA" id="ARBA00023306"/>
    </source>
</evidence>
<protein>
    <recommendedName>
        <fullName evidence="4">Anaphase-promoting complex subunit 1</fullName>
    </recommendedName>
</protein>
<evidence type="ECO:0000256" key="7">
    <source>
        <dbReference type="ARBA" id="ARBA00022776"/>
    </source>
</evidence>
<dbReference type="Pfam" id="PF01851">
    <property type="entry name" value="PC_rep"/>
    <property type="match status" value="1"/>
</dbReference>
<dbReference type="EMBL" id="OOIL02001116">
    <property type="protein sequence ID" value="VFQ72818.1"/>
    <property type="molecule type" value="Genomic_DNA"/>
</dbReference>
<evidence type="ECO:0000259" key="13">
    <source>
        <dbReference type="Pfam" id="PF20518"/>
    </source>
</evidence>
<dbReference type="GO" id="GO:0051301">
    <property type="term" value="P:cell division"/>
    <property type="evidence" value="ECO:0007669"/>
    <property type="project" value="UniProtKB-KW"/>
</dbReference>
<dbReference type="GO" id="GO:0007091">
    <property type="term" value="P:metaphase/anaphase transition of mitotic cell cycle"/>
    <property type="evidence" value="ECO:0007669"/>
    <property type="project" value="TreeGrafter"/>
</dbReference>
<dbReference type="GO" id="GO:0060090">
    <property type="term" value="F:molecular adaptor activity"/>
    <property type="evidence" value="ECO:0007669"/>
    <property type="project" value="TreeGrafter"/>
</dbReference>
<dbReference type="InterPro" id="IPR049255">
    <property type="entry name" value="Apc1_N"/>
</dbReference>
<evidence type="ECO:0000313" key="15">
    <source>
        <dbReference type="EMBL" id="VFQ72818.1"/>
    </source>
</evidence>
<evidence type="ECO:0000313" key="16">
    <source>
        <dbReference type="Proteomes" id="UP000595140"/>
    </source>
</evidence>
<dbReference type="GO" id="GO:0031145">
    <property type="term" value="P:anaphase-promoting complex-dependent catabolic process"/>
    <property type="evidence" value="ECO:0007669"/>
    <property type="project" value="TreeGrafter"/>
</dbReference>
<dbReference type="Gene3D" id="1.25.10.10">
    <property type="entry name" value="Leucine-rich Repeat Variant"/>
    <property type="match status" value="2"/>
</dbReference>
<dbReference type="InterPro" id="IPR011989">
    <property type="entry name" value="ARM-like"/>
</dbReference>
<comment type="similarity">
    <text evidence="3">Belongs to the APC1 family.</text>
</comment>
<feature type="domain" description="Anaphase-promoting complex subunit 1 beta-sandwich" evidence="14">
    <location>
        <begin position="1466"/>
        <end position="1554"/>
    </location>
</feature>
<feature type="domain" description="Anaphase-promoting complex subunit 1 N-terminal" evidence="11">
    <location>
        <begin position="35"/>
        <end position="278"/>
    </location>
</feature>
<keyword evidence="9" id="KW-0539">Nucleus</keyword>
<dbReference type="Proteomes" id="UP000595140">
    <property type="component" value="Unassembled WGS sequence"/>
</dbReference>
<dbReference type="PANTHER" id="PTHR12827:SF3">
    <property type="entry name" value="ANAPHASE-PROMOTING COMPLEX SUBUNIT 1"/>
    <property type="match status" value="1"/>
</dbReference>
<evidence type="ECO:0000256" key="6">
    <source>
        <dbReference type="ARBA" id="ARBA00022737"/>
    </source>
</evidence>